<accession>A0A6B8TH99</accession>
<gene>
    <name evidence="1" type="ORF">FOB82_03765</name>
</gene>
<reference evidence="1 2" key="1">
    <citation type="submission" date="2019-11" db="EMBL/GenBank/DDBJ databases">
        <title>FDA dAtabase for Regulatory Grade micrObial Sequences (FDA-ARGOS): Supporting development and validation of Infectious Disease Dx tests.</title>
        <authorList>
            <person name="Kerrigan L."/>
            <person name="Long C."/>
            <person name="Tallon L."/>
            <person name="Sadzewicz L."/>
            <person name="Vavikolanu K."/>
            <person name="Mehta A."/>
            <person name="Aluvathingal J."/>
            <person name="Nadendla S."/>
            <person name="Yan Y."/>
            <person name="Sichtig H."/>
        </authorList>
    </citation>
    <scope>NUCLEOTIDE SEQUENCE [LARGE SCALE GENOMIC DNA]</scope>
    <source>
        <strain evidence="1 2">FDAARGOS_674</strain>
    </source>
</reference>
<dbReference type="EMBL" id="CP046322">
    <property type="protein sequence ID" value="QGS34189.1"/>
    <property type="molecule type" value="Genomic_DNA"/>
</dbReference>
<sequence>MLQLTPTAARAARCRAQLLTAKDRAADPVSAVRLMLAMQAQNAKAARWAVGIRKAEGEAGRGVR</sequence>
<organism evidence="1 2">
    <name type="scientific">Corynebacterium xerosis</name>
    <dbReference type="NCBI Taxonomy" id="1725"/>
    <lineage>
        <taxon>Bacteria</taxon>
        <taxon>Bacillati</taxon>
        <taxon>Actinomycetota</taxon>
        <taxon>Actinomycetes</taxon>
        <taxon>Mycobacteriales</taxon>
        <taxon>Corynebacteriaceae</taxon>
        <taxon>Corynebacterium</taxon>
    </lineage>
</organism>
<dbReference type="AlphaFoldDB" id="A0A6B8TH99"/>
<dbReference type="KEGG" id="cxe:FOB82_03765"/>
<protein>
    <submittedName>
        <fullName evidence="1">Uncharacterized protein</fullName>
    </submittedName>
</protein>
<proteinExistence type="predicted"/>
<name>A0A6B8TH99_9CORY</name>
<evidence type="ECO:0000313" key="1">
    <source>
        <dbReference type="EMBL" id="QGS34189.1"/>
    </source>
</evidence>
<dbReference type="RefSeq" id="WP_155868068.1">
    <property type="nucleotide sequence ID" value="NZ_CP046322.1"/>
</dbReference>
<evidence type="ECO:0000313" key="2">
    <source>
        <dbReference type="Proteomes" id="UP000426857"/>
    </source>
</evidence>
<dbReference type="Proteomes" id="UP000426857">
    <property type="component" value="Chromosome"/>
</dbReference>